<dbReference type="EMBL" id="FOCQ01000003">
    <property type="protein sequence ID" value="SEM92334.1"/>
    <property type="molecule type" value="Genomic_DNA"/>
</dbReference>
<dbReference type="InterPro" id="IPR020449">
    <property type="entry name" value="Tscrpt_reg_AraC-type_HTH"/>
</dbReference>
<dbReference type="PROSITE" id="PS01124">
    <property type="entry name" value="HTH_ARAC_FAMILY_2"/>
    <property type="match status" value="1"/>
</dbReference>
<evidence type="ECO:0000313" key="6">
    <source>
        <dbReference type="Proteomes" id="UP000199695"/>
    </source>
</evidence>
<accession>A0A1H8CD23</accession>
<dbReference type="Pfam" id="PF12833">
    <property type="entry name" value="HTH_18"/>
    <property type="match status" value="1"/>
</dbReference>
<sequence>MSLDLTVILLSDQDMGGSFMFKQVCREGEAYLNRYARELMNDEASFQVYYWGANPNHHDNPLHRHSFFEVCYIVDGEGMYVDDGEEHPLKRGTLFLSRPGVIHQIRSQTGLFILFVAFDLLSSKSGETCRNHFLRLREAERMILSHVEEISAVHLWKALLTEAGSRHPIKNEAMIKSMAHSLLLSFLTAFLEHGDMQMSPIPQSSSILLQRAQLFIRDNLSSPLNLNDVANDLHISGRHLARLFSRELGCTFSQFIRRERIKAATRLLTAGDHTIKEIAEMTGFGSVHYFTRVFSQETRVTPAQYRRRYMGK</sequence>
<dbReference type="AlphaFoldDB" id="A0A1H8CD23"/>
<keyword evidence="6" id="KW-1185">Reference proteome</keyword>
<dbReference type="GO" id="GO:0003700">
    <property type="term" value="F:DNA-binding transcription factor activity"/>
    <property type="evidence" value="ECO:0007669"/>
    <property type="project" value="InterPro"/>
</dbReference>
<protein>
    <submittedName>
        <fullName evidence="5">AraC-like ligand binding domain-containing protein</fullName>
    </submittedName>
</protein>
<dbReference type="SUPFAM" id="SSF51215">
    <property type="entry name" value="Regulatory protein AraC"/>
    <property type="match status" value="1"/>
</dbReference>
<dbReference type="Gene3D" id="1.10.10.60">
    <property type="entry name" value="Homeodomain-like"/>
    <property type="match status" value="2"/>
</dbReference>
<name>A0A1H8CD23_9BACL</name>
<dbReference type="OrthoDB" id="149040at2"/>
<evidence type="ECO:0000256" key="2">
    <source>
        <dbReference type="ARBA" id="ARBA00023125"/>
    </source>
</evidence>
<dbReference type="InterPro" id="IPR003313">
    <property type="entry name" value="AraC-bd"/>
</dbReference>
<feature type="domain" description="HTH araC/xylS-type" evidence="4">
    <location>
        <begin position="210"/>
        <end position="308"/>
    </location>
</feature>
<dbReference type="InterPro" id="IPR014710">
    <property type="entry name" value="RmlC-like_jellyroll"/>
</dbReference>
<keyword evidence="2" id="KW-0238">DNA-binding</keyword>
<reference evidence="5 6" key="1">
    <citation type="submission" date="2016-10" db="EMBL/GenBank/DDBJ databases">
        <authorList>
            <person name="de Groot N.N."/>
        </authorList>
    </citation>
    <scope>NUCLEOTIDE SEQUENCE [LARGE SCALE GENOMIC DNA]</scope>
    <source>
        <strain evidence="5 6">DSM 46701</strain>
    </source>
</reference>
<evidence type="ECO:0000259" key="4">
    <source>
        <dbReference type="PROSITE" id="PS01124"/>
    </source>
</evidence>
<dbReference type="Gene3D" id="2.60.120.10">
    <property type="entry name" value="Jelly Rolls"/>
    <property type="match status" value="1"/>
</dbReference>
<dbReference type="InterPro" id="IPR018062">
    <property type="entry name" value="HTH_AraC-typ_CS"/>
</dbReference>
<dbReference type="RefSeq" id="WP_089965767.1">
    <property type="nucleotide sequence ID" value="NZ_FOCQ01000003.1"/>
</dbReference>
<dbReference type="InterPro" id="IPR037923">
    <property type="entry name" value="HTH-like"/>
</dbReference>
<dbReference type="STRING" id="1173111.SAMN05444955_103188"/>
<dbReference type="SUPFAM" id="SSF46689">
    <property type="entry name" value="Homeodomain-like"/>
    <property type="match status" value="2"/>
</dbReference>
<dbReference type="Proteomes" id="UP000199695">
    <property type="component" value="Unassembled WGS sequence"/>
</dbReference>
<dbReference type="InterPro" id="IPR018060">
    <property type="entry name" value="HTH_AraC"/>
</dbReference>
<dbReference type="CDD" id="cd02208">
    <property type="entry name" value="cupin_RmlC-like"/>
    <property type="match status" value="1"/>
</dbReference>
<keyword evidence="1" id="KW-0805">Transcription regulation</keyword>
<evidence type="ECO:0000313" key="5">
    <source>
        <dbReference type="EMBL" id="SEM92334.1"/>
    </source>
</evidence>
<evidence type="ECO:0000256" key="3">
    <source>
        <dbReference type="ARBA" id="ARBA00023163"/>
    </source>
</evidence>
<dbReference type="Pfam" id="PF02311">
    <property type="entry name" value="AraC_binding"/>
    <property type="match status" value="1"/>
</dbReference>
<dbReference type="InterPro" id="IPR009057">
    <property type="entry name" value="Homeodomain-like_sf"/>
</dbReference>
<dbReference type="PANTHER" id="PTHR43280">
    <property type="entry name" value="ARAC-FAMILY TRANSCRIPTIONAL REGULATOR"/>
    <property type="match status" value="1"/>
</dbReference>
<evidence type="ECO:0000256" key="1">
    <source>
        <dbReference type="ARBA" id="ARBA00023015"/>
    </source>
</evidence>
<dbReference type="GO" id="GO:0043565">
    <property type="term" value="F:sequence-specific DNA binding"/>
    <property type="evidence" value="ECO:0007669"/>
    <property type="project" value="InterPro"/>
</dbReference>
<dbReference type="SMART" id="SM00342">
    <property type="entry name" value="HTH_ARAC"/>
    <property type="match status" value="1"/>
</dbReference>
<dbReference type="PROSITE" id="PS00041">
    <property type="entry name" value="HTH_ARAC_FAMILY_1"/>
    <property type="match status" value="1"/>
</dbReference>
<dbReference type="PANTHER" id="PTHR43280:SF28">
    <property type="entry name" value="HTH-TYPE TRANSCRIPTIONAL ACTIVATOR RHAS"/>
    <property type="match status" value="1"/>
</dbReference>
<proteinExistence type="predicted"/>
<keyword evidence="3" id="KW-0804">Transcription</keyword>
<organism evidence="5 6">
    <name type="scientific">Lihuaxuella thermophila</name>
    <dbReference type="NCBI Taxonomy" id="1173111"/>
    <lineage>
        <taxon>Bacteria</taxon>
        <taxon>Bacillati</taxon>
        <taxon>Bacillota</taxon>
        <taxon>Bacilli</taxon>
        <taxon>Bacillales</taxon>
        <taxon>Thermoactinomycetaceae</taxon>
        <taxon>Lihuaxuella</taxon>
    </lineage>
</organism>
<gene>
    <name evidence="5" type="ORF">SAMN05444955_103188</name>
</gene>
<dbReference type="PRINTS" id="PR00032">
    <property type="entry name" value="HTHARAC"/>
</dbReference>